<comment type="caution">
    <text evidence="15">The sequence shown here is derived from an EMBL/GenBank/DDBJ whole genome shotgun (WGS) entry which is preliminary data.</text>
</comment>
<keyword evidence="9 13" id="KW-0472">Membrane</keyword>
<comment type="function">
    <text evidence="13">Component of the F(0) channel, it forms part of the peripheral stalk, linking F(1) to F(0).</text>
</comment>
<accession>A0A956SCI6</accession>
<dbReference type="EMBL" id="JAGQHS010000022">
    <property type="protein sequence ID" value="MCA9755405.1"/>
    <property type="molecule type" value="Genomic_DNA"/>
</dbReference>
<dbReference type="Proteomes" id="UP000739538">
    <property type="component" value="Unassembled WGS sequence"/>
</dbReference>
<evidence type="ECO:0000256" key="3">
    <source>
        <dbReference type="ARBA" id="ARBA00022475"/>
    </source>
</evidence>
<evidence type="ECO:0000256" key="8">
    <source>
        <dbReference type="ARBA" id="ARBA00023065"/>
    </source>
</evidence>
<sequence length="168" mass="18878">MHEIDWGQVIAQVVGFLVVLFILKKYAWGPVIDMLEERRAKIQGDFDEIDAQRAEVAAVRKGLDDRLAGIEHEARERIQAAVAEGESVGNEIKLKARQEAQAIQRRAEEQVERDRDKAQVALRNEMVTMVVAATEKMLREKLDADSHKKQVEAFIDSLGTVRGEGAKS</sequence>
<keyword evidence="8 13" id="KW-0406">Ion transport</keyword>
<evidence type="ECO:0000256" key="4">
    <source>
        <dbReference type="ARBA" id="ARBA00022547"/>
    </source>
</evidence>
<comment type="subcellular location">
    <subcellularLocation>
        <location evidence="13">Cell membrane</location>
        <topology evidence="13">Single-pass membrane protein</topology>
    </subcellularLocation>
    <subcellularLocation>
        <location evidence="12">Endomembrane system</location>
        <topology evidence="12">Single-pass membrane protein</topology>
    </subcellularLocation>
</comment>
<comment type="similarity">
    <text evidence="1 13 14">Belongs to the ATPase B chain family.</text>
</comment>
<evidence type="ECO:0000256" key="2">
    <source>
        <dbReference type="ARBA" id="ARBA00022448"/>
    </source>
</evidence>
<proteinExistence type="inferred from homology"/>
<evidence type="ECO:0000256" key="1">
    <source>
        <dbReference type="ARBA" id="ARBA00005513"/>
    </source>
</evidence>
<dbReference type="GO" id="GO:0005886">
    <property type="term" value="C:plasma membrane"/>
    <property type="evidence" value="ECO:0007669"/>
    <property type="project" value="UniProtKB-SubCell"/>
</dbReference>
<reference evidence="15" key="1">
    <citation type="submission" date="2020-04" db="EMBL/GenBank/DDBJ databases">
        <authorList>
            <person name="Zhang T."/>
        </authorList>
    </citation>
    <scope>NUCLEOTIDE SEQUENCE</scope>
    <source>
        <strain evidence="15">HKST-UBA02</strain>
    </source>
</reference>
<dbReference type="NCBIfam" id="TIGR01144">
    <property type="entry name" value="ATP_synt_b"/>
    <property type="match status" value="1"/>
</dbReference>
<evidence type="ECO:0000256" key="7">
    <source>
        <dbReference type="ARBA" id="ARBA00022989"/>
    </source>
</evidence>
<evidence type="ECO:0000256" key="9">
    <source>
        <dbReference type="ARBA" id="ARBA00023136"/>
    </source>
</evidence>
<organism evidence="15 16">
    <name type="scientific">Eiseniibacteriota bacterium</name>
    <dbReference type="NCBI Taxonomy" id="2212470"/>
    <lineage>
        <taxon>Bacteria</taxon>
        <taxon>Candidatus Eiseniibacteriota</taxon>
    </lineage>
</organism>
<reference evidence="15" key="2">
    <citation type="journal article" date="2021" name="Microbiome">
        <title>Successional dynamics and alternative stable states in a saline activated sludge microbial community over 9 years.</title>
        <authorList>
            <person name="Wang Y."/>
            <person name="Ye J."/>
            <person name="Ju F."/>
            <person name="Liu L."/>
            <person name="Boyd J.A."/>
            <person name="Deng Y."/>
            <person name="Parks D.H."/>
            <person name="Jiang X."/>
            <person name="Yin X."/>
            <person name="Woodcroft B.J."/>
            <person name="Tyson G.W."/>
            <person name="Hugenholtz P."/>
            <person name="Polz M.F."/>
            <person name="Zhang T."/>
        </authorList>
    </citation>
    <scope>NUCLEOTIDE SEQUENCE</scope>
    <source>
        <strain evidence="15">HKST-UBA02</strain>
    </source>
</reference>
<keyword evidence="10 13" id="KW-0066">ATP synthesis</keyword>
<dbReference type="InterPro" id="IPR050059">
    <property type="entry name" value="ATP_synthase_B_chain"/>
</dbReference>
<evidence type="ECO:0000313" key="16">
    <source>
        <dbReference type="Proteomes" id="UP000739538"/>
    </source>
</evidence>
<evidence type="ECO:0000256" key="14">
    <source>
        <dbReference type="RuleBase" id="RU003848"/>
    </source>
</evidence>
<keyword evidence="2 13" id="KW-0813">Transport</keyword>
<dbReference type="GO" id="GO:0046933">
    <property type="term" value="F:proton-transporting ATP synthase activity, rotational mechanism"/>
    <property type="evidence" value="ECO:0007669"/>
    <property type="project" value="UniProtKB-UniRule"/>
</dbReference>
<dbReference type="SUPFAM" id="SSF81573">
    <property type="entry name" value="F1F0 ATP synthase subunit B, membrane domain"/>
    <property type="match status" value="1"/>
</dbReference>
<keyword evidence="7 13" id="KW-1133">Transmembrane helix</keyword>
<keyword evidence="6 13" id="KW-0375">Hydrogen ion transport</keyword>
<dbReference type="PANTHER" id="PTHR33445">
    <property type="entry name" value="ATP SYNTHASE SUBUNIT B', CHLOROPLASTIC"/>
    <property type="match status" value="1"/>
</dbReference>
<feature type="transmembrane region" description="Helical" evidence="13">
    <location>
        <begin position="6"/>
        <end position="23"/>
    </location>
</feature>
<dbReference type="InterPro" id="IPR028987">
    <property type="entry name" value="ATP_synth_B-like_membr_sf"/>
</dbReference>
<dbReference type="CDD" id="cd06503">
    <property type="entry name" value="ATP-synt_Fo_b"/>
    <property type="match status" value="1"/>
</dbReference>
<evidence type="ECO:0000256" key="11">
    <source>
        <dbReference type="ARBA" id="ARBA00025198"/>
    </source>
</evidence>
<dbReference type="InterPro" id="IPR005864">
    <property type="entry name" value="ATP_synth_F0_bsu_bac"/>
</dbReference>
<evidence type="ECO:0000313" key="15">
    <source>
        <dbReference type="EMBL" id="MCA9755405.1"/>
    </source>
</evidence>
<dbReference type="InterPro" id="IPR002146">
    <property type="entry name" value="ATP_synth_b/b'su_bac/chlpt"/>
</dbReference>
<comment type="subunit">
    <text evidence="13">F-type ATPases have 2 components, F(1) - the catalytic core - and F(0) - the membrane proton channel. F(1) has five subunits: alpha(3), beta(3), gamma(1), delta(1), epsilon(1). F(0) has three main subunits: a(1), b(2) and c(10-14). The alpha and beta chains form an alternating ring which encloses part of the gamma chain. F(1) is attached to F(0) by a central stalk formed by the gamma and epsilon chains, while a peripheral stalk is formed by the delta and b chains.</text>
</comment>
<dbReference type="GO" id="GO:0012505">
    <property type="term" value="C:endomembrane system"/>
    <property type="evidence" value="ECO:0007669"/>
    <property type="project" value="UniProtKB-SubCell"/>
</dbReference>
<evidence type="ECO:0000256" key="6">
    <source>
        <dbReference type="ARBA" id="ARBA00022781"/>
    </source>
</evidence>
<evidence type="ECO:0000256" key="10">
    <source>
        <dbReference type="ARBA" id="ARBA00023310"/>
    </source>
</evidence>
<keyword evidence="3 13" id="KW-1003">Cell membrane</keyword>
<keyword evidence="4 13" id="KW-0138">CF(0)</keyword>
<protein>
    <recommendedName>
        <fullName evidence="13">ATP synthase subunit b</fullName>
    </recommendedName>
    <alternativeName>
        <fullName evidence="13">ATP synthase F(0) sector subunit b</fullName>
    </alternativeName>
    <alternativeName>
        <fullName evidence="13">ATPase subunit I</fullName>
    </alternativeName>
    <alternativeName>
        <fullName evidence="13">F-type ATPase subunit b</fullName>
        <shortName evidence="13">F-ATPase subunit b</shortName>
    </alternativeName>
</protein>
<dbReference type="HAMAP" id="MF_01398">
    <property type="entry name" value="ATP_synth_b_bprime"/>
    <property type="match status" value="1"/>
</dbReference>
<dbReference type="PANTHER" id="PTHR33445:SF1">
    <property type="entry name" value="ATP SYNTHASE SUBUNIT B"/>
    <property type="match status" value="1"/>
</dbReference>
<name>A0A956SCI6_UNCEI</name>
<dbReference type="GO" id="GO:0045259">
    <property type="term" value="C:proton-transporting ATP synthase complex"/>
    <property type="evidence" value="ECO:0007669"/>
    <property type="project" value="UniProtKB-KW"/>
</dbReference>
<keyword evidence="5 13" id="KW-0812">Transmembrane</keyword>
<dbReference type="AlphaFoldDB" id="A0A956SCI6"/>
<gene>
    <name evidence="13 15" type="primary">atpF</name>
    <name evidence="15" type="ORF">KDA27_06365</name>
</gene>
<evidence type="ECO:0000256" key="13">
    <source>
        <dbReference type="HAMAP-Rule" id="MF_01398"/>
    </source>
</evidence>
<evidence type="ECO:0000256" key="5">
    <source>
        <dbReference type="ARBA" id="ARBA00022692"/>
    </source>
</evidence>
<dbReference type="GO" id="GO:0046961">
    <property type="term" value="F:proton-transporting ATPase activity, rotational mechanism"/>
    <property type="evidence" value="ECO:0007669"/>
    <property type="project" value="TreeGrafter"/>
</dbReference>
<evidence type="ECO:0000256" key="12">
    <source>
        <dbReference type="ARBA" id="ARBA00037847"/>
    </source>
</evidence>
<dbReference type="Pfam" id="PF00430">
    <property type="entry name" value="ATP-synt_B"/>
    <property type="match status" value="1"/>
</dbReference>
<comment type="function">
    <text evidence="11 13">F(1)F(0) ATP synthase produces ATP from ADP in the presence of a proton or sodium gradient. F-type ATPases consist of two structural domains, F(1) containing the extramembraneous catalytic core and F(0) containing the membrane proton channel, linked together by a central stalk and a peripheral stalk. During catalysis, ATP synthesis in the catalytic domain of F(1) is coupled via a rotary mechanism of the central stalk subunits to proton translocation.</text>
</comment>